<protein>
    <submittedName>
        <fullName evidence="3">Halogenase</fullName>
    </submittedName>
</protein>
<comment type="caution">
    <text evidence="3">The sequence shown here is derived from an EMBL/GenBank/DDBJ whole genome shotgun (WGS) entry which is preliminary data.</text>
</comment>
<evidence type="ECO:0000256" key="1">
    <source>
        <dbReference type="ARBA" id="ARBA00038396"/>
    </source>
</evidence>
<gene>
    <name evidence="3" type="ORF">KDH_07650</name>
</gene>
<reference evidence="3 4" key="1">
    <citation type="submission" date="2023-02" db="EMBL/GenBank/DDBJ databases">
        <title>Dictyobacter halimunensis sp. nov., a new member of the class Ktedonobacteria from forest soil in a geothermal area.</title>
        <authorList>
            <person name="Rachmania M.K."/>
            <person name="Ningsih F."/>
            <person name="Sakai Y."/>
            <person name="Yabe S."/>
            <person name="Yokota A."/>
            <person name="Sjamsuridzal W."/>
        </authorList>
    </citation>
    <scope>NUCLEOTIDE SEQUENCE [LARGE SCALE GENOMIC DNA]</scope>
    <source>
        <strain evidence="3 4">S3.2.2.5</strain>
    </source>
</reference>
<dbReference type="PANTHER" id="PTHR43747:SF1">
    <property type="entry name" value="SLR1998 PROTEIN"/>
    <property type="match status" value="1"/>
</dbReference>
<comment type="similarity">
    <text evidence="1">Belongs to the flavin-dependent halogenase family. Bacterial tryptophan halogenase subfamily.</text>
</comment>
<dbReference type="EMBL" id="BSRI01000001">
    <property type="protein sequence ID" value="GLV53914.1"/>
    <property type="molecule type" value="Genomic_DNA"/>
</dbReference>
<dbReference type="SUPFAM" id="SSF51905">
    <property type="entry name" value="FAD/NAD(P)-binding domain"/>
    <property type="match status" value="1"/>
</dbReference>
<keyword evidence="4" id="KW-1185">Reference proteome</keyword>
<name>A0ABQ6FNH2_9CHLR</name>
<feature type="domain" description="FAD-binding" evidence="2">
    <location>
        <begin position="37"/>
        <end position="243"/>
    </location>
</feature>
<dbReference type="InterPro" id="IPR002938">
    <property type="entry name" value="FAD-bd"/>
</dbReference>
<dbReference type="InterPro" id="IPR036188">
    <property type="entry name" value="FAD/NAD-bd_sf"/>
</dbReference>
<dbReference type="Pfam" id="PF01494">
    <property type="entry name" value="FAD_binding_3"/>
    <property type="match status" value="1"/>
</dbReference>
<dbReference type="Gene3D" id="3.50.50.60">
    <property type="entry name" value="FAD/NAD(P)-binding domain"/>
    <property type="match status" value="1"/>
</dbReference>
<evidence type="ECO:0000313" key="3">
    <source>
        <dbReference type="EMBL" id="GLV53914.1"/>
    </source>
</evidence>
<dbReference type="RefSeq" id="WP_338247638.1">
    <property type="nucleotide sequence ID" value="NZ_BSRI01000001.1"/>
</dbReference>
<dbReference type="PANTHER" id="PTHR43747">
    <property type="entry name" value="FAD-BINDING PROTEIN"/>
    <property type="match status" value="1"/>
</dbReference>
<organism evidence="3 4">
    <name type="scientific">Dictyobacter halimunensis</name>
    <dbReference type="NCBI Taxonomy" id="3026934"/>
    <lineage>
        <taxon>Bacteria</taxon>
        <taxon>Bacillati</taxon>
        <taxon>Chloroflexota</taxon>
        <taxon>Ktedonobacteria</taxon>
        <taxon>Ktedonobacterales</taxon>
        <taxon>Dictyobacteraceae</taxon>
        <taxon>Dictyobacter</taxon>
    </lineage>
</organism>
<proteinExistence type="inferred from homology"/>
<evidence type="ECO:0000259" key="2">
    <source>
        <dbReference type="Pfam" id="PF01494"/>
    </source>
</evidence>
<dbReference type="InterPro" id="IPR050816">
    <property type="entry name" value="Flavin-dep_Halogenase_NPB"/>
</dbReference>
<accession>A0ABQ6FNH2</accession>
<dbReference type="Proteomes" id="UP001344906">
    <property type="component" value="Unassembled WGS sequence"/>
</dbReference>
<sequence length="596" mass="67675">MSDVFNRVAALPEEKRALLMQHLQKRGPTTEASHDRYDVAILGGGIAGLTLALQLKKSSPAARILVVEKQKHPVPEAAHKVGESTVEIAAHYLRDILGLEEHLQTQQLRKFGLRMFFSASDNEDITRRIELGSTIFPPLCTYQVDRGRLENALGGELTQQGISFLDDCKVQQITLQAASDVHRLRIQRDGEEREIQACWIVDASGRSSLLKRQLKLTKKVEHHANAAWFRVGYPIDIKTWTTDADWQARVTLGDRSLSTNHLMGPGYWVWLIRLASGSTSVGIVTDAGMHNFEEINLLERALHWLHTYEPQCAEEIERQRAAIQDFRVMKDYSYSCEQVFSGERWCLIGEAGVALDPLYSPGSDLIAIANGLTCDLIIRSLKGEDIQGRAQVHDKLFLNLANIWLSIYEHQYSLMDNAQIMVTKIIWDTAFYWGVFGLLYFHDTFRTIVDSPGVAANLSRIAVLSNRIQAFFREWHTIDQPMVNNGFVDLYSPLDFMVKLHTGMAAGLSPSRLEAQFAENVLFFERLAGQIVSTVIETYADHYAQEHVLSQIQRWQTEPYITELIARYRRESRTHPIDSGWIAMKSLRVEKQEVAP</sequence>
<evidence type="ECO:0000313" key="4">
    <source>
        <dbReference type="Proteomes" id="UP001344906"/>
    </source>
</evidence>